<proteinExistence type="predicted"/>
<dbReference type="EMBL" id="CAVMJV010000045">
    <property type="protein sequence ID" value="CAK5081732.1"/>
    <property type="molecule type" value="Genomic_DNA"/>
</dbReference>
<comment type="caution">
    <text evidence="1">The sequence shown here is derived from an EMBL/GenBank/DDBJ whole genome shotgun (WGS) entry which is preliminary data.</text>
</comment>
<sequence>MTANNASSVKKKKQKQQKVLDPATLGFRAVPDPNRVNAGEIDSVPPALPGTNRKR</sequence>
<name>A0ACB0ZRJ2_MELEN</name>
<protein>
    <submittedName>
        <fullName evidence="1">Uncharacterized protein</fullName>
    </submittedName>
</protein>
<gene>
    <name evidence="1" type="ORF">MENTE1834_LOCUS28968</name>
</gene>
<evidence type="ECO:0000313" key="1">
    <source>
        <dbReference type="EMBL" id="CAK5081732.1"/>
    </source>
</evidence>
<dbReference type="Proteomes" id="UP001497535">
    <property type="component" value="Unassembled WGS sequence"/>
</dbReference>
<accession>A0ACB0ZRJ2</accession>
<keyword evidence="2" id="KW-1185">Reference proteome</keyword>
<organism evidence="1 2">
    <name type="scientific">Meloidogyne enterolobii</name>
    <name type="common">Root-knot nematode worm</name>
    <name type="synonym">Meloidogyne mayaguensis</name>
    <dbReference type="NCBI Taxonomy" id="390850"/>
    <lineage>
        <taxon>Eukaryota</taxon>
        <taxon>Metazoa</taxon>
        <taxon>Ecdysozoa</taxon>
        <taxon>Nematoda</taxon>
        <taxon>Chromadorea</taxon>
        <taxon>Rhabditida</taxon>
        <taxon>Tylenchina</taxon>
        <taxon>Tylenchomorpha</taxon>
        <taxon>Tylenchoidea</taxon>
        <taxon>Meloidogynidae</taxon>
        <taxon>Meloidogyninae</taxon>
        <taxon>Meloidogyne</taxon>
    </lineage>
</organism>
<reference evidence="1" key="1">
    <citation type="submission" date="2023-11" db="EMBL/GenBank/DDBJ databases">
        <authorList>
            <person name="Poullet M."/>
        </authorList>
    </citation>
    <scope>NUCLEOTIDE SEQUENCE</scope>
    <source>
        <strain evidence="1">E1834</strain>
    </source>
</reference>
<evidence type="ECO:0000313" key="2">
    <source>
        <dbReference type="Proteomes" id="UP001497535"/>
    </source>
</evidence>